<dbReference type="Proteomes" id="UP001614391">
    <property type="component" value="Unassembled WGS sequence"/>
</dbReference>
<gene>
    <name evidence="1" type="ORF">ACIGW0_08385</name>
</gene>
<organism evidence="1 2">
    <name type="scientific">Streptomyces bikiniensis</name>
    <dbReference type="NCBI Taxonomy" id="1896"/>
    <lineage>
        <taxon>Bacteria</taxon>
        <taxon>Bacillati</taxon>
        <taxon>Actinomycetota</taxon>
        <taxon>Actinomycetes</taxon>
        <taxon>Kitasatosporales</taxon>
        <taxon>Streptomycetaceae</taxon>
        <taxon>Streptomyces</taxon>
    </lineage>
</organism>
<sequence length="62" mass="6123">MSARGTPRRTEITARELGRRPSWVLAAVAAGGSVTVTGNGVAVARVVPTGAEAPPGAAGSRP</sequence>
<reference evidence="1 2" key="1">
    <citation type="submission" date="2024-10" db="EMBL/GenBank/DDBJ databases">
        <title>The Natural Products Discovery Center: Release of the First 8490 Sequenced Strains for Exploring Actinobacteria Biosynthetic Diversity.</title>
        <authorList>
            <person name="Kalkreuter E."/>
            <person name="Kautsar S.A."/>
            <person name="Yang D."/>
            <person name="Bader C.D."/>
            <person name="Teijaro C.N."/>
            <person name="Fluegel L."/>
            <person name="Davis C.M."/>
            <person name="Simpson J.R."/>
            <person name="Lauterbach L."/>
            <person name="Steele A.D."/>
            <person name="Gui C."/>
            <person name="Meng S."/>
            <person name="Li G."/>
            <person name="Viehrig K."/>
            <person name="Ye F."/>
            <person name="Su P."/>
            <person name="Kiefer A.F."/>
            <person name="Nichols A."/>
            <person name="Cepeda A.J."/>
            <person name="Yan W."/>
            <person name="Fan B."/>
            <person name="Jiang Y."/>
            <person name="Adhikari A."/>
            <person name="Zheng C.-J."/>
            <person name="Schuster L."/>
            <person name="Cowan T.M."/>
            <person name="Smanski M.J."/>
            <person name="Chevrette M.G."/>
            <person name="De Carvalho L.P.S."/>
            <person name="Shen B."/>
        </authorList>
    </citation>
    <scope>NUCLEOTIDE SEQUENCE [LARGE SCALE GENOMIC DNA]</scope>
    <source>
        <strain evidence="1 2">NPDC053346</strain>
    </source>
</reference>
<comment type="caution">
    <text evidence="1">The sequence shown here is derived from an EMBL/GenBank/DDBJ whole genome shotgun (WGS) entry which is preliminary data.</text>
</comment>
<dbReference type="EMBL" id="JBITYT010000003">
    <property type="protein sequence ID" value="MFI9119399.1"/>
    <property type="molecule type" value="Genomic_DNA"/>
</dbReference>
<evidence type="ECO:0000313" key="2">
    <source>
        <dbReference type="Proteomes" id="UP001614391"/>
    </source>
</evidence>
<name>A0ABW8CPE5_STRBI</name>
<dbReference type="RefSeq" id="WP_125774902.1">
    <property type="nucleotide sequence ID" value="NZ_JBITYT010000003.1"/>
</dbReference>
<proteinExistence type="predicted"/>
<protein>
    <submittedName>
        <fullName evidence="1">Type II toxin-antitoxin system Phd/YefM family antitoxin</fullName>
    </submittedName>
</protein>
<evidence type="ECO:0000313" key="1">
    <source>
        <dbReference type="EMBL" id="MFI9119399.1"/>
    </source>
</evidence>
<keyword evidence="2" id="KW-1185">Reference proteome</keyword>
<dbReference type="NCBIfam" id="TIGR01552">
    <property type="entry name" value="phd_fam"/>
    <property type="match status" value="1"/>
</dbReference>
<accession>A0ABW8CPE5</accession>